<dbReference type="InterPro" id="IPR001647">
    <property type="entry name" value="HTH_TetR"/>
</dbReference>
<dbReference type="Proteomes" id="UP001206924">
    <property type="component" value="Unassembled WGS sequence"/>
</dbReference>
<organism evidence="7 8">
    <name type="scientific">Arthrobacter jinronghuae</name>
    <dbReference type="NCBI Taxonomy" id="2964609"/>
    <lineage>
        <taxon>Bacteria</taxon>
        <taxon>Bacillati</taxon>
        <taxon>Actinomycetota</taxon>
        <taxon>Actinomycetes</taxon>
        <taxon>Micrococcales</taxon>
        <taxon>Micrococcaceae</taxon>
        <taxon>Arthrobacter</taxon>
    </lineage>
</organism>
<keyword evidence="3 5" id="KW-0238">DNA-binding</keyword>
<keyword evidence="4" id="KW-0804">Transcription</keyword>
<keyword evidence="8" id="KW-1185">Reference proteome</keyword>
<keyword evidence="2" id="KW-0805">Transcription regulation</keyword>
<gene>
    <name evidence="7" type="ORF">NNX28_08390</name>
</gene>
<proteinExistence type="predicted"/>
<dbReference type="InterPro" id="IPR050109">
    <property type="entry name" value="HTH-type_TetR-like_transc_reg"/>
</dbReference>
<evidence type="ECO:0000256" key="3">
    <source>
        <dbReference type="ARBA" id="ARBA00023125"/>
    </source>
</evidence>
<dbReference type="PANTHER" id="PTHR30055:SF234">
    <property type="entry name" value="HTH-TYPE TRANSCRIPTIONAL REGULATOR BETI"/>
    <property type="match status" value="1"/>
</dbReference>
<sequence length="189" mass="20402">MPRLTDSRRTARREQIAAAAMRCFLDNGFSETSMADIIKESGLSAGSIYSHYASKADLMRSVAAELLEERTTGLAAAATPGDVVRTILAPIDRERAKLLLQVWAEAARDPEMASMVQDQLRTLQATTEARLLNWVRTHSTPTEQDAGQATTAAAHAVLSAAQGYVVQIALDPELNPDDLIAGIAARVDR</sequence>
<evidence type="ECO:0000256" key="5">
    <source>
        <dbReference type="PROSITE-ProRule" id="PRU00335"/>
    </source>
</evidence>
<evidence type="ECO:0000256" key="1">
    <source>
        <dbReference type="ARBA" id="ARBA00022491"/>
    </source>
</evidence>
<dbReference type="SUPFAM" id="SSF48498">
    <property type="entry name" value="Tetracyclin repressor-like, C-terminal domain"/>
    <property type="match status" value="1"/>
</dbReference>
<dbReference type="EMBL" id="JANFLP010000008">
    <property type="protein sequence ID" value="MCQ1949942.1"/>
    <property type="molecule type" value="Genomic_DNA"/>
</dbReference>
<evidence type="ECO:0000313" key="7">
    <source>
        <dbReference type="EMBL" id="MCQ1949942.1"/>
    </source>
</evidence>
<protein>
    <submittedName>
        <fullName evidence="7">TetR/AcrR family transcriptional regulator</fullName>
    </submittedName>
</protein>
<reference evidence="7 8" key="1">
    <citation type="submission" date="2022-07" db="EMBL/GenBank/DDBJ databases">
        <title>Novel species in genus Arthrobacter.</title>
        <authorList>
            <person name="Liu Y."/>
        </authorList>
    </citation>
    <scope>NUCLEOTIDE SEQUENCE [LARGE SCALE GENOMIC DNA]</scope>
    <source>
        <strain evidence="8">zg-Y859</strain>
    </source>
</reference>
<dbReference type="SUPFAM" id="SSF46689">
    <property type="entry name" value="Homeodomain-like"/>
    <property type="match status" value="1"/>
</dbReference>
<dbReference type="PRINTS" id="PR00455">
    <property type="entry name" value="HTHTETR"/>
</dbReference>
<feature type="domain" description="HTH tetR-type" evidence="6">
    <location>
        <begin position="10"/>
        <end position="70"/>
    </location>
</feature>
<evidence type="ECO:0000256" key="4">
    <source>
        <dbReference type="ARBA" id="ARBA00023163"/>
    </source>
</evidence>
<evidence type="ECO:0000313" key="8">
    <source>
        <dbReference type="Proteomes" id="UP001206924"/>
    </source>
</evidence>
<evidence type="ECO:0000259" key="6">
    <source>
        <dbReference type="PROSITE" id="PS50977"/>
    </source>
</evidence>
<dbReference type="RefSeq" id="WP_255865434.1">
    <property type="nucleotide sequence ID" value="NZ_CP104263.1"/>
</dbReference>
<dbReference type="Pfam" id="PF13977">
    <property type="entry name" value="TetR_C_6"/>
    <property type="match status" value="1"/>
</dbReference>
<feature type="DNA-binding region" description="H-T-H motif" evidence="5">
    <location>
        <begin position="33"/>
        <end position="52"/>
    </location>
</feature>
<dbReference type="PROSITE" id="PS50977">
    <property type="entry name" value="HTH_TETR_2"/>
    <property type="match status" value="1"/>
</dbReference>
<dbReference type="InterPro" id="IPR009057">
    <property type="entry name" value="Homeodomain-like_sf"/>
</dbReference>
<evidence type="ECO:0000256" key="2">
    <source>
        <dbReference type="ARBA" id="ARBA00023015"/>
    </source>
</evidence>
<accession>A0ABT1NQD0</accession>
<comment type="caution">
    <text evidence="7">The sequence shown here is derived from an EMBL/GenBank/DDBJ whole genome shotgun (WGS) entry which is preliminary data.</text>
</comment>
<dbReference type="Gene3D" id="1.10.357.10">
    <property type="entry name" value="Tetracycline Repressor, domain 2"/>
    <property type="match status" value="1"/>
</dbReference>
<dbReference type="InterPro" id="IPR039538">
    <property type="entry name" value="BetI_C"/>
</dbReference>
<dbReference type="InterPro" id="IPR036271">
    <property type="entry name" value="Tet_transcr_reg_TetR-rel_C_sf"/>
</dbReference>
<keyword evidence="1" id="KW-0678">Repressor</keyword>
<name>A0ABT1NQD0_9MICC</name>
<dbReference type="Pfam" id="PF00440">
    <property type="entry name" value="TetR_N"/>
    <property type="match status" value="1"/>
</dbReference>
<dbReference type="PANTHER" id="PTHR30055">
    <property type="entry name" value="HTH-TYPE TRANSCRIPTIONAL REGULATOR RUTR"/>
    <property type="match status" value="1"/>
</dbReference>